<comment type="caution">
    <text evidence="1">The sequence shown here is derived from an EMBL/GenBank/DDBJ whole genome shotgun (WGS) entry which is preliminary data.</text>
</comment>
<dbReference type="Proteomes" id="UP000196342">
    <property type="component" value="Unassembled WGS sequence"/>
</dbReference>
<name>A0A202B8N7_CHRVL</name>
<organism evidence="1 2">
    <name type="scientific">Chromobacterium violaceum</name>
    <dbReference type="NCBI Taxonomy" id="536"/>
    <lineage>
        <taxon>Bacteria</taxon>
        <taxon>Pseudomonadati</taxon>
        <taxon>Pseudomonadota</taxon>
        <taxon>Betaproteobacteria</taxon>
        <taxon>Neisseriales</taxon>
        <taxon>Chromobacteriaceae</taxon>
        <taxon>Chromobacterium</taxon>
    </lineage>
</organism>
<sequence length="155" mass="16095">MSTNEKLNRLAAALRLDSPERETLRLRFGLACARRVAHLLEDREVLACLDGLERCLESGLDRGSLAALAARAAALAGAHPGSRSLDGCGHAAVSASYAVAKALAGQALQAADYAAYAAVYGQGGYGAVSERESFQPEFDWQTDCLAALAKAAGDG</sequence>
<gene>
    <name evidence="1" type="ORF">CBW21_12610</name>
</gene>
<dbReference type="EMBL" id="NHOO01000009">
    <property type="protein sequence ID" value="OVE47884.1"/>
    <property type="molecule type" value="Genomic_DNA"/>
</dbReference>
<proteinExistence type="predicted"/>
<reference evidence="1 2" key="1">
    <citation type="submission" date="2017-05" db="EMBL/GenBank/DDBJ databases">
        <title>Chromobacterium violaceum GHPS1 isolated from Hydrocarbon polluted soil in French Guiana display an awesome secondary metabolite arsenal and a battery of drug and heavy-metal-resistance and detoxification of xenobiotics proteins.</title>
        <authorList>
            <person name="Belbahri L."/>
        </authorList>
    </citation>
    <scope>NUCLEOTIDE SEQUENCE [LARGE SCALE GENOMIC DNA]</scope>
    <source>
        <strain evidence="1 2">GHPS1</strain>
    </source>
</reference>
<evidence type="ECO:0000313" key="1">
    <source>
        <dbReference type="EMBL" id="OVE47884.1"/>
    </source>
</evidence>
<protein>
    <submittedName>
        <fullName evidence="1">Uncharacterized protein</fullName>
    </submittedName>
</protein>
<dbReference type="AlphaFoldDB" id="A0A202B8N7"/>
<accession>A0A202B8N7</accession>
<evidence type="ECO:0000313" key="2">
    <source>
        <dbReference type="Proteomes" id="UP000196342"/>
    </source>
</evidence>
<dbReference type="RefSeq" id="WP_087698022.1">
    <property type="nucleotide sequence ID" value="NZ_NHOO01000009.1"/>
</dbReference>
<keyword evidence="2" id="KW-1185">Reference proteome</keyword>